<keyword evidence="3" id="KW-0804">Transcription</keyword>
<dbReference type="CDD" id="cd11443">
    <property type="entry name" value="bHLH_AtAMS_like"/>
    <property type="match status" value="1"/>
</dbReference>
<evidence type="ECO:0000256" key="4">
    <source>
        <dbReference type="ARBA" id="ARBA00023242"/>
    </source>
</evidence>
<dbReference type="Pfam" id="PF00010">
    <property type="entry name" value="HLH"/>
    <property type="match status" value="1"/>
</dbReference>
<dbReference type="InterPro" id="IPR011598">
    <property type="entry name" value="bHLH_dom"/>
</dbReference>
<dbReference type="InterPro" id="IPR051358">
    <property type="entry name" value="TF_AMS/ICE1/BHLH6-like"/>
</dbReference>
<dbReference type="InterPro" id="IPR036638">
    <property type="entry name" value="HLH_DNA-bd_sf"/>
</dbReference>
<evidence type="ECO:0000313" key="8">
    <source>
        <dbReference type="Proteomes" id="UP000825935"/>
    </source>
</evidence>
<dbReference type="Gene3D" id="4.10.280.10">
    <property type="entry name" value="Helix-loop-helix DNA-binding domain"/>
    <property type="match status" value="1"/>
</dbReference>
<dbReference type="SUPFAM" id="SSF47459">
    <property type="entry name" value="HLH, helix-loop-helix DNA-binding domain"/>
    <property type="match status" value="1"/>
</dbReference>
<dbReference type="GO" id="GO:0043565">
    <property type="term" value="F:sequence-specific DNA binding"/>
    <property type="evidence" value="ECO:0007669"/>
    <property type="project" value="TreeGrafter"/>
</dbReference>
<dbReference type="PANTHER" id="PTHR31945:SF129">
    <property type="entry name" value="TRANSCRIPTION FACTOR SCREAM2"/>
    <property type="match status" value="1"/>
</dbReference>
<comment type="caution">
    <text evidence="7">The sequence shown here is derived from an EMBL/GenBank/DDBJ whole genome shotgun (WGS) entry which is preliminary data.</text>
</comment>
<evidence type="ECO:0000259" key="6">
    <source>
        <dbReference type="PROSITE" id="PS51671"/>
    </source>
</evidence>
<comment type="subcellular location">
    <subcellularLocation>
        <location evidence="1">Nucleus</location>
    </subcellularLocation>
</comment>
<organism evidence="7 8">
    <name type="scientific">Ceratopteris richardii</name>
    <name type="common">Triangle waterfern</name>
    <dbReference type="NCBI Taxonomy" id="49495"/>
    <lineage>
        <taxon>Eukaryota</taxon>
        <taxon>Viridiplantae</taxon>
        <taxon>Streptophyta</taxon>
        <taxon>Embryophyta</taxon>
        <taxon>Tracheophyta</taxon>
        <taxon>Polypodiopsida</taxon>
        <taxon>Polypodiidae</taxon>
        <taxon>Polypodiales</taxon>
        <taxon>Pteridineae</taxon>
        <taxon>Pteridaceae</taxon>
        <taxon>Parkerioideae</taxon>
        <taxon>Ceratopteris</taxon>
    </lineage>
</organism>
<evidence type="ECO:0000256" key="2">
    <source>
        <dbReference type="ARBA" id="ARBA00023015"/>
    </source>
</evidence>
<dbReference type="CDD" id="cd04873">
    <property type="entry name" value="ACT_UUR-ACR-like"/>
    <property type="match status" value="1"/>
</dbReference>
<name>A0A8T2T1M6_CERRI</name>
<dbReference type="Pfam" id="PF22754">
    <property type="entry name" value="bHLH-TF_ACT-like_plant"/>
    <property type="match status" value="1"/>
</dbReference>
<dbReference type="GO" id="GO:0003700">
    <property type="term" value="F:DNA-binding transcription factor activity"/>
    <property type="evidence" value="ECO:0007669"/>
    <property type="project" value="TreeGrafter"/>
</dbReference>
<keyword evidence="2" id="KW-0805">Transcription regulation</keyword>
<evidence type="ECO:0000256" key="3">
    <source>
        <dbReference type="ARBA" id="ARBA00023163"/>
    </source>
</evidence>
<evidence type="ECO:0000313" key="7">
    <source>
        <dbReference type="EMBL" id="KAH7387454.1"/>
    </source>
</evidence>
<dbReference type="Proteomes" id="UP000825935">
    <property type="component" value="Chromosome 16"/>
</dbReference>
<dbReference type="InterPro" id="IPR002912">
    <property type="entry name" value="ACT_dom"/>
</dbReference>
<feature type="domain" description="ACT" evidence="6">
    <location>
        <begin position="593"/>
        <end position="659"/>
    </location>
</feature>
<accession>A0A8T2T1M6</accession>
<dbReference type="SMART" id="SM00353">
    <property type="entry name" value="HLH"/>
    <property type="match status" value="1"/>
</dbReference>
<evidence type="ECO:0008006" key="9">
    <source>
        <dbReference type="Google" id="ProtNLM"/>
    </source>
</evidence>
<dbReference type="EMBL" id="CM035421">
    <property type="protein sequence ID" value="KAH7387454.1"/>
    <property type="molecule type" value="Genomic_DNA"/>
</dbReference>
<gene>
    <name evidence="7" type="ORF">KP509_16G023800</name>
</gene>
<dbReference type="GO" id="GO:0046983">
    <property type="term" value="F:protein dimerization activity"/>
    <property type="evidence" value="ECO:0007669"/>
    <property type="project" value="InterPro"/>
</dbReference>
<reference evidence="7" key="1">
    <citation type="submission" date="2021-08" db="EMBL/GenBank/DDBJ databases">
        <title>WGS assembly of Ceratopteris richardii.</title>
        <authorList>
            <person name="Marchant D.B."/>
            <person name="Chen G."/>
            <person name="Jenkins J."/>
            <person name="Shu S."/>
            <person name="Leebens-Mack J."/>
            <person name="Grimwood J."/>
            <person name="Schmutz J."/>
            <person name="Soltis P."/>
            <person name="Soltis D."/>
            <person name="Chen Z.-H."/>
        </authorList>
    </citation>
    <scope>NUCLEOTIDE SEQUENCE</scope>
    <source>
        <strain evidence="7">Whitten #5841</strain>
        <tissue evidence="7">Leaf</tissue>
    </source>
</reference>
<evidence type="ECO:0000259" key="5">
    <source>
        <dbReference type="PROSITE" id="PS50888"/>
    </source>
</evidence>
<evidence type="ECO:0000256" key="1">
    <source>
        <dbReference type="ARBA" id="ARBA00004123"/>
    </source>
</evidence>
<dbReference type="InterPro" id="IPR054502">
    <property type="entry name" value="bHLH-TF_ACT-like_plant"/>
</dbReference>
<keyword evidence="4" id="KW-0539">Nucleus</keyword>
<dbReference type="PROSITE" id="PS51671">
    <property type="entry name" value="ACT"/>
    <property type="match status" value="1"/>
</dbReference>
<protein>
    <recommendedName>
        <fullName evidence="9">BHLH domain-containing protein</fullName>
    </recommendedName>
</protein>
<dbReference type="PROSITE" id="PS50888">
    <property type="entry name" value="BHLH"/>
    <property type="match status" value="1"/>
</dbReference>
<dbReference type="GO" id="GO:0005634">
    <property type="term" value="C:nucleus"/>
    <property type="evidence" value="ECO:0007669"/>
    <property type="project" value="UniProtKB-SubCell"/>
</dbReference>
<dbReference type="AlphaFoldDB" id="A0A8T2T1M6"/>
<dbReference type="OrthoDB" id="551431at2759"/>
<keyword evidence="8" id="KW-1185">Reference proteome</keyword>
<sequence>MHEESTWCFVYENKNNGACLLSIRLREKAALFPRRRFSKALSTYLQGQFEHGVAGPEIASSLWHSINKVNCQEPFFAADVSTLFGKVGIEENLYMNTDGHSMLESESMFAPQGTAAPFTFSSMQSLLSGVPSSINYNVKLLEHTVGVKDPSLFDSLGSINADHVNVSDKSLSLFSEDTNNSFVGERGIDSMNFESRFTVDGACVDTPGLSENIHGLIQSSSMDTHTGNIDSLKYLAESTDLTTCSFKRVPIDSFGLNSCLLETSSTIVKSELIPRQFLGCEGNPHVSVAAYMRSQEALQNPASAYFDSCSHICNGASENEKLDVLSFPNGVSVRHPTMNEDNDNLLAGIASSASLMSQFASYGLATRTRSKECPKVLMLDDNDNLYNNEDKQLNKLEVTGMTGEIKNEHACKLNDEKSLHISEVELDNREDGYEKARSMASILQDGNNTLNADGPFQMQTSRNTSVETGKGKKGLPAKNLHAERRRRKKLNERLYLLRSVVPKISKMDRASILGDAIDYLKDLLQQINDLQRELKSPMTMETAPPHHFPNLGLGHAPSGSGISVKEEYSVPAEGHEMASPKVEVNAKDGKAFDIHMACATQPGLLLATVKKLDELGLDIQQAVVSCFNGFSLDIFRAEALDKNSHPEDIKKALLQTLSP</sequence>
<proteinExistence type="predicted"/>
<dbReference type="PANTHER" id="PTHR31945">
    <property type="entry name" value="TRANSCRIPTION FACTOR SCREAM2-RELATED"/>
    <property type="match status" value="1"/>
</dbReference>
<feature type="domain" description="BHLH" evidence="5">
    <location>
        <begin position="474"/>
        <end position="523"/>
    </location>
</feature>